<name>A0A4Y2BFQ7_ARAVE</name>
<comment type="caution">
    <text evidence="3">The sequence shown here is derived from an EMBL/GenBank/DDBJ whole genome shotgun (WGS) entry which is preliminary data.</text>
</comment>
<keyword evidence="2" id="KW-0732">Signal</keyword>
<feature type="chain" id="PRO_5021369734" description="Secreted protein" evidence="2">
    <location>
        <begin position="25"/>
        <end position="88"/>
    </location>
</feature>
<evidence type="ECO:0000256" key="1">
    <source>
        <dbReference type="SAM" id="MobiDB-lite"/>
    </source>
</evidence>
<reference evidence="3 4" key="1">
    <citation type="journal article" date="2019" name="Sci. Rep.">
        <title>Orb-weaving spider Araneus ventricosus genome elucidates the spidroin gene catalogue.</title>
        <authorList>
            <person name="Kono N."/>
            <person name="Nakamura H."/>
            <person name="Ohtoshi R."/>
            <person name="Moran D.A.P."/>
            <person name="Shinohara A."/>
            <person name="Yoshida Y."/>
            <person name="Fujiwara M."/>
            <person name="Mori M."/>
            <person name="Tomita M."/>
            <person name="Arakawa K."/>
        </authorList>
    </citation>
    <scope>NUCLEOTIDE SEQUENCE [LARGE SCALE GENOMIC DNA]</scope>
</reference>
<organism evidence="3 4">
    <name type="scientific">Araneus ventricosus</name>
    <name type="common">Orbweaver spider</name>
    <name type="synonym">Epeira ventricosa</name>
    <dbReference type="NCBI Taxonomy" id="182803"/>
    <lineage>
        <taxon>Eukaryota</taxon>
        <taxon>Metazoa</taxon>
        <taxon>Ecdysozoa</taxon>
        <taxon>Arthropoda</taxon>
        <taxon>Chelicerata</taxon>
        <taxon>Arachnida</taxon>
        <taxon>Araneae</taxon>
        <taxon>Araneomorphae</taxon>
        <taxon>Entelegynae</taxon>
        <taxon>Araneoidea</taxon>
        <taxon>Araneidae</taxon>
        <taxon>Araneus</taxon>
    </lineage>
</organism>
<protein>
    <recommendedName>
        <fullName evidence="5">Secreted protein</fullName>
    </recommendedName>
</protein>
<dbReference type="EMBL" id="BGPR01000069">
    <property type="protein sequence ID" value="GBL90136.1"/>
    <property type="molecule type" value="Genomic_DNA"/>
</dbReference>
<dbReference type="AlphaFoldDB" id="A0A4Y2BFQ7"/>
<gene>
    <name evidence="3" type="ORF">AVEN_135479_1</name>
</gene>
<feature type="region of interest" description="Disordered" evidence="1">
    <location>
        <begin position="28"/>
        <end position="49"/>
    </location>
</feature>
<evidence type="ECO:0000256" key="2">
    <source>
        <dbReference type="SAM" id="SignalP"/>
    </source>
</evidence>
<evidence type="ECO:0000313" key="4">
    <source>
        <dbReference type="Proteomes" id="UP000499080"/>
    </source>
</evidence>
<feature type="signal peptide" evidence="2">
    <location>
        <begin position="1"/>
        <end position="24"/>
    </location>
</feature>
<keyword evidence="4" id="KW-1185">Reference proteome</keyword>
<sequence length="88" mass="9742">MIWSIKTSNLSSAALVISFSSFSALDDDESQESNERNNNNSSTDPPNKIYDGATAIVTRPGIEPKNFCTTARFLAFLNLFFLSDANWD</sequence>
<evidence type="ECO:0008006" key="5">
    <source>
        <dbReference type="Google" id="ProtNLM"/>
    </source>
</evidence>
<accession>A0A4Y2BFQ7</accession>
<evidence type="ECO:0000313" key="3">
    <source>
        <dbReference type="EMBL" id="GBL90136.1"/>
    </source>
</evidence>
<dbReference type="Proteomes" id="UP000499080">
    <property type="component" value="Unassembled WGS sequence"/>
</dbReference>
<proteinExistence type="predicted"/>